<protein>
    <submittedName>
        <fullName evidence="2">Uncharacterized protein</fullName>
    </submittedName>
</protein>
<proteinExistence type="predicted"/>
<keyword evidence="1" id="KW-0472">Membrane</keyword>
<dbReference type="EMBL" id="GBRH01281375">
    <property type="protein sequence ID" value="JAD16520.1"/>
    <property type="molecule type" value="Transcribed_RNA"/>
</dbReference>
<evidence type="ECO:0000313" key="2">
    <source>
        <dbReference type="EMBL" id="JAD16520.1"/>
    </source>
</evidence>
<sequence>MINWMCAPRKMTKYSGNFFLFLNTFICYIYKR</sequence>
<dbReference type="AlphaFoldDB" id="A0A0A8XV26"/>
<accession>A0A0A8XV26</accession>
<keyword evidence="1" id="KW-0812">Transmembrane</keyword>
<keyword evidence="1" id="KW-1133">Transmembrane helix</keyword>
<reference evidence="2" key="2">
    <citation type="journal article" date="2015" name="Data Brief">
        <title>Shoot transcriptome of the giant reed, Arundo donax.</title>
        <authorList>
            <person name="Barrero R.A."/>
            <person name="Guerrero F.D."/>
            <person name="Moolhuijzen P."/>
            <person name="Goolsby J.A."/>
            <person name="Tidwell J."/>
            <person name="Bellgard S.E."/>
            <person name="Bellgard M.I."/>
        </authorList>
    </citation>
    <scope>NUCLEOTIDE SEQUENCE</scope>
    <source>
        <tissue evidence="2">Shoot tissue taken approximately 20 cm above the soil surface</tissue>
    </source>
</reference>
<evidence type="ECO:0000256" key="1">
    <source>
        <dbReference type="SAM" id="Phobius"/>
    </source>
</evidence>
<reference evidence="2" key="1">
    <citation type="submission" date="2014-09" db="EMBL/GenBank/DDBJ databases">
        <authorList>
            <person name="Magalhaes I.L.F."/>
            <person name="Oliveira U."/>
            <person name="Santos F.R."/>
            <person name="Vidigal T.H.D.A."/>
            <person name="Brescovit A.D."/>
            <person name="Santos A.J."/>
        </authorList>
    </citation>
    <scope>NUCLEOTIDE SEQUENCE</scope>
    <source>
        <tissue evidence="2">Shoot tissue taken approximately 20 cm above the soil surface</tissue>
    </source>
</reference>
<organism evidence="2">
    <name type="scientific">Arundo donax</name>
    <name type="common">Giant reed</name>
    <name type="synonym">Donax arundinaceus</name>
    <dbReference type="NCBI Taxonomy" id="35708"/>
    <lineage>
        <taxon>Eukaryota</taxon>
        <taxon>Viridiplantae</taxon>
        <taxon>Streptophyta</taxon>
        <taxon>Embryophyta</taxon>
        <taxon>Tracheophyta</taxon>
        <taxon>Spermatophyta</taxon>
        <taxon>Magnoliopsida</taxon>
        <taxon>Liliopsida</taxon>
        <taxon>Poales</taxon>
        <taxon>Poaceae</taxon>
        <taxon>PACMAD clade</taxon>
        <taxon>Arundinoideae</taxon>
        <taxon>Arundineae</taxon>
        <taxon>Arundo</taxon>
    </lineage>
</organism>
<feature type="transmembrane region" description="Helical" evidence="1">
    <location>
        <begin position="14"/>
        <end position="30"/>
    </location>
</feature>
<name>A0A0A8XV26_ARUDO</name>